<feature type="domain" description="Amino acid permease/ SLC12A" evidence="8">
    <location>
        <begin position="56"/>
        <end position="519"/>
    </location>
</feature>
<dbReference type="eggNOG" id="KOG1286">
    <property type="taxonomic scope" value="Eukaryota"/>
</dbReference>
<comment type="subcellular location">
    <subcellularLocation>
        <location evidence="1">Membrane</location>
        <topology evidence="1">Multi-pass membrane protein</topology>
    </subcellularLocation>
</comment>
<dbReference type="PANTHER" id="PTHR43341">
    <property type="entry name" value="AMINO ACID PERMEASE"/>
    <property type="match status" value="1"/>
</dbReference>
<reference evidence="9 10" key="1">
    <citation type="submission" date="2013-03" db="EMBL/GenBank/DDBJ databases">
        <title>The Genome Sequence of Capronia coronata CBS 617.96.</title>
        <authorList>
            <consortium name="The Broad Institute Genomics Platform"/>
            <person name="Cuomo C."/>
            <person name="de Hoog S."/>
            <person name="Gorbushina A."/>
            <person name="Walker B."/>
            <person name="Young S.K."/>
            <person name="Zeng Q."/>
            <person name="Gargeya S."/>
            <person name="Fitzgerald M."/>
            <person name="Haas B."/>
            <person name="Abouelleil A."/>
            <person name="Allen A.W."/>
            <person name="Alvarado L."/>
            <person name="Arachchi H.M."/>
            <person name="Berlin A.M."/>
            <person name="Chapman S.B."/>
            <person name="Gainer-Dewar J."/>
            <person name="Goldberg J."/>
            <person name="Griggs A."/>
            <person name="Gujja S."/>
            <person name="Hansen M."/>
            <person name="Howarth C."/>
            <person name="Imamovic A."/>
            <person name="Ireland A."/>
            <person name="Larimer J."/>
            <person name="McCowan C."/>
            <person name="Murphy C."/>
            <person name="Pearson M."/>
            <person name="Poon T.W."/>
            <person name="Priest M."/>
            <person name="Roberts A."/>
            <person name="Saif S."/>
            <person name="Shea T."/>
            <person name="Sisk P."/>
            <person name="Sykes S."/>
            <person name="Wortman J."/>
            <person name="Nusbaum C."/>
            <person name="Birren B."/>
        </authorList>
    </citation>
    <scope>NUCLEOTIDE SEQUENCE [LARGE SCALE GENOMIC DNA]</scope>
    <source>
        <strain evidence="9 10">CBS 617.96</strain>
    </source>
</reference>
<evidence type="ECO:0000256" key="4">
    <source>
        <dbReference type="ARBA" id="ARBA00022970"/>
    </source>
</evidence>
<keyword evidence="6 7" id="KW-0472">Membrane</keyword>
<dbReference type="OrthoDB" id="3900342at2759"/>
<keyword evidence="10" id="KW-1185">Reference proteome</keyword>
<dbReference type="RefSeq" id="XP_007727653.1">
    <property type="nucleotide sequence ID" value="XM_007729463.1"/>
</dbReference>
<evidence type="ECO:0000313" key="9">
    <source>
        <dbReference type="EMBL" id="EXJ80459.1"/>
    </source>
</evidence>
<comment type="caution">
    <text evidence="9">The sequence shown here is derived from an EMBL/GenBank/DDBJ whole genome shotgun (WGS) entry which is preliminary data.</text>
</comment>
<dbReference type="GO" id="GO:0015171">
    <property type="term" value="F:amino acid transmembrane transporter activity"/>
    <property type="evidence" value="ECO:0007669"/>
    <property type="project" value="TreeGrafter"/>
</dbReference>
<dbReference type="FunFam" id="1.20.1740.10:FF:000006">
    <property type="entry name" value="General amino acid permease"/>
    <property type="match status" value="1"/>
</dbReference>
<evidence type="ECO:0000256" key="1">
    <source>
        <dbReference type="ARBA" id="ARBA00004141"/>
    </source>
</evidence>
<proteinExistence type="predicted"/>
<keyword evidence="2" id="KW-0813">Transport</keyword>
<accession>W9YDS7</accession>
<evidence type="ECO:0000256" key="5">
    <source>
        <dbReference type="ARBA" id="ARBA00022989"/>
    </source>
</evidence>
<evidence type="ECO:0000313" key="10">
    <source>
        <dbReference type="Proteomes" id="UP000019484"/>
    </source>
</evidence>
<dbReference type="Proteomes" id="UP000019484">
    <property type="component" value="Unassembled WGS sequence"/>
</dbReference>
<feature type="transmembrane region" description="Helical" evidence="7">
    <location>
        <begin position="419"/>
        <end position="442"/>
    </location>
</feature>
<feature type="transmembrane region" description="Helical" evidence="7">
    <location>
        <begin position="462"/>
        <end position="487"/>
    </location>
</feature>
<dbReference type="GeneID" id="19163452"/>
<evidence type="ECO:0000256" key="7">
    <source>
        <dbReference type="SAM" id="Phobius"/>
    </source>
</evidence>
<evidence type="ECO:0000256" key="3">
    <source>
        <dbReference type="ARBA" id="ARBA00022692"/>
    </source>
</evidence>
<dbReference type="HOGENOM" id="CLU_007946_12_1_1"/>
<evidence type="ECO:0000256" key="2">
    <source>
        <dbReference type="ARBA" id="ARBA00022448"/>
    </source>
</evidence>
<feature type="transmembrane region" description="Helical" evidence="7">
    <location>
        <begin position="345"/>
        <end position="370"/>
    </location>
</feature>
<keyword evidence="4" id="KW-0029">Amino-acid transport</keyword>
<dbReference type="AlphaFoldDB" id="W9YDS7"/>
<protein>
    <submittedName>
        <fullName evidence="9">AAT family amino acid transporter</fullName>
    </submittedName>
</protein>
<dbReference type="InterPro" id="IPR050524">
    <property type="entry name" value="APC_YAT"/>
</dbReference>
<dbReference type="InterPro" id="IPR004840">
    <property type="entry name" value="Amino_acid_permease_CS"/>
</dbReference>
<evidence type="ECO:0000259" key="8">
    <source>
        <dbReference type="Pfam" id="PF00324"/>
    </source>
</evidence>
<dbReference type="PIRSF" id="PIRSF006060">
    <property type="entry name" value="AA_transporter"/>
    <property type="match status" value="1"/>
</dbReference>
<feature type="transmembrane region" description="Helical" evidence="7">
    <location>
        <begin position="193"/>
        <end position="213"/>
    </location>
</feature>
<organism evidence="9 10">
    <name type="scientific">Capronia coronata CBS 617.96</name>
    <dbReference type="NCBI Taxonomy" id="1182541"/>
    <lineage>
        <taxon>Eukaryota</taxon>
        <taxon>Fungi</taxon>
        <taxon>Dikarya</taxon>
        <taxon>Ascomycota</taxon>
        <taxon>Pezizomycotina</taxon>
        <taxon>Eurotiomycetes</taxon>
        <taxon>Chaetothyriomycetidae</taxon>
        <taxon>Chaetothyriales</taxon>
        <taxon>Herpotrichiellaceae</taxon>
        <taxon>Capronia</taxon>
    </lineage>
</organism>
<dbReference type="EMBL" id="AMWN01000008">
    <property type="protein sequence ID" value="EXJ80459.1"/>
    <property type="molecule type" value="Genomic_DNA"/>
</dbReference>
<feature type="transmembrane region" description="Helical" evidence="7">
    <location>
        <begin position="390"/>
        <end position="407"/>
    </location>
</feature>
<feature type="transmembrane region" description="Helical" evidence="7">
    <location>
        <begin position="493"/>
        <end position="511"/>
    </location>
</feature>
<feature type="transmembrane region" description="Helical" evidence="7">
    <location>
        <begin position="288"/>
        <end position="309"/>
    </location>
</feature>
<feature type="transmembrane region" description="Helical" evidence="7">
    <location>
        <begin position="136"/>
        <end position="159"/>
    </location>
</feature>
<dbReference type="GO" id="GO:0016020">
    <property type="term" value="C:membrane"/>
    <property type="evidence" value="ECO:0007669"/>
    <property type="project" value="UniProtKB-SubCell"/>
</dbReference>
<feature type="transmembrane region" description="Helical" evidence="7">
    <location>
        <begin position="80"/>
        <end position="100"/>
    </location>
</feature>
<dbReference type="Gene3D" id="1.20.1740.10">
    <property type="entry name" value="Amino acid/polyamine transporter I"/>
    <property type="match status" value="1"/>
</dbReference>
<name>W9YDS7_9EURO</name>
<dbReference type="Pfam" id="PF00324">
    <property type="entry name" value="AA_permease"/>
    <property type="match status" value="1"/>
</dbReference>
<feature type="transmembrane region" description="Helical" evidence="7">
    <location>
        <begin position="56"/>
        <end position="73"/>
    </location>
</feature>
<keyword evidence="5 7" id="KW-1133">Transmembrane helix</keyword>
<feature type="transmembrane region" description="Helical" evidence="7">
    <location>
        <begin position="166"/>
        <end position="187"/>
    </location>
</feature>
<sequence>METIELSRGPDLESLDAGDIVKADRLVEEEAFEIYGNQQSAAEYGYVARDLNARQLQFIAIGGAIGTGLFLGIGRALTQAGPLSLFLGYTVTGIAVYGMMQGLGEMATWLPLPGAIPQFCARYVDESLGFAVGWNAWYNSTIIMCAEISAASVVIQYWHGVANINVAAWISIIIVLIVLLNIFAVTIFGEAEFIFAVIKIVTLIGLLILALIIDVGGVPGQPRLGFHYWKSPGAMKTYKSPGDLGRFLGLWSTLTNSAFSYNGVEMIAATSGEAQNPRRNVPKAVRRLFWRILFFYVLGSLAIGVLVPYNDTNLLRAQASGSAGAAQSPWVIAIVRAHISALPSIVNAVILTSAASSGNALLYIGSRYLFSMAQLGQAPRFLRKCTDRGIPYWCVTITAAFSGLTYLSCGDSASVAFTWFQNLATLSGLLTWWSVLLAHLRFQSALKAQGIDRNTLVFKAPFQPYLTIGCLFYFSLVMFFNGFYVFMPWSAKDFVTCYVGLPIFVGLYAFWKILKRTRIVKPETADLHSGKQALDAMEGTWPERKPSNLWERIVDWIC</sequence>
<gene>
    <name evidence="9" type="ORF">A1O1_08604</name>
</gene>
<evidence type="ECO:0000256" key="6">
    <source>
        <dbReference type="ARBA" id="ARBA00023136"/>
    </source>
</evidence>
<dbReference type="PROSITE" id="PS00218">
    <property type="entry name" value="AMINO_ACID_PERMEASE_1"/>
    <property type="match status" value="1"/>
</dbReference>
<dbReference type="PANTHER" id="PTHR43341:SF39">
    <property type="entry name" value="AMINO ACID TRANSPORTER (EUROFUNG)-RELATED"/>
    <property type="match status" value="1"/>
</dbReference>
<dbReference type="InterPro" id="IPR004841">
    <property type="entry name" value="AA-permease/SLC12A_dom"/>
</dbReference>
<dbReference type="STRING" id="1182541.W9YDS7"/>
<keyword evidence="3 7" id="KW-0812">Transmembrane</keyword>